<feature type="domain" description="Peptidoglycan binding-like" evidence="2">
    <location>
        <begin position="71"/>
        <end position="123"/>
    </location>
</feature>
<keyword evidence="1" id="KW-0732">Signal</keyword>
<feature type="signal peptide" evidence="1">
    <location>
        <begin position="1"/>
        <end position="27"/>
    </location>
</feature>
<proteinExistence type="predicted"/>
<dbReference type="Pfam" id="PF01471">
    <property type="entry name" value="PG_binding_1"/>
    <property type="match status" value="1"/>
</dbReference>
<keyword evidence="4" id="KW-1185">Reference proteome</keyword>
<dbReference type="InterPro" id="IPR002477">
    <property type="entry name" value="Peptidoglycan-bd-like"/>
</dbReference>
<dbReference type="Gene3D" id="1.10.101.10">
    <property type="entry name" value="PGBD-like superfamily/PGBD"/>
    <property type="match status" value="1"/>
</dbReference>
<comment type="caution">
    <text evidence="3">The sequence shown here is derived from an EMBL/GenBank/DDBJ whole genome shotgun (WGS) entry which is preliminary data.</text>
</comment>
<evidence type="ECO:0000313" key="3">
    <source>
        <dbReference type="EMBL" id="GAA4698314.1"/>
    </source>
</evidence>
<evidence type="ECO:0000256" key="1">
    <source>
        <dbReference type="SAM" id="SignalP"/>
    </source>
</evidence>
<evidence type="ECO:0000313" key="4">
    <source>
        <dbReference type="Proteomes" id="UP001500843"/>
    </source>
</evidence>
<accession>A0ABP8WZT4</accession>
<feature type="chain" id="PRO_5045558079" description="Peptidoglycan binding-like domain-containing protein" evidence="1">
    <location>
        <begin position="28"/>
        <end position="198"/>
    </location>
</feature>
<protein>
    <recommendedName>
        <fullName evidence="2">Peptidoglycan binding-like domain-containing protein</fullName>
    </recommendedName>
</protein>
<dbReference type="InterPro" id="IPR036365">
    <property type="entry name" value="PGBD-like_sf"/>
</dbReference>
<name>A0ABP8WZT4_9MICO</name>
<organism evidence="3 4">
    <name type="scientific">Promicromonospora umidemergens</name>
    <dbReference type="NCBI Taxonomy" id="629679"/>
    <lineage>
        <taxon>Bacteria</taxon>
        <taxon>Bacillati</taxon>
        <taxon>Actinomycetota</taxon>
        <taxon>Actinomycetes</taxon>
        <taxon>Micrococcales</taxon>
        <taxon>Promicromonosporaceae</taxon>
        <taxon>Promicromonospora</taxon>
    </lineage>
</organism>
<reference evidence="4" key="1">
    <citation type="journal article" date="2019" name="Int. J. Syst. Evol. Microbiol.">
        <title>The Global Catalogue of Microorganisms (GCM) 10K type strain sequencing project: providing services to taxonomists for standard genome sequencing and annotation.</title>
        <authorList>
            <consortium name="The Broad Institute Genomics Platform"/>
            <consortium name="The Broad Institute Genome Sequencing Center for Infectious Disease"/>
            <person name="Wu L."/>
            <person name="Ma J."/>
        </authorList>
    </citation>
    <scope>NUCLEOTIDE SEQUENCE [LARGE SCALE GENOMIC DNA]</scope>
    <source>
        <strain evidence="4">JCM 17975</strain>
    </source>
</reference>
<dbReference type="EMBL" id="BAABHM010000010">
    <property type="protein sequence ID" value="GAA4698314.1"/>
    <property type="molecule type" value="Genomic_DNA"/>
</dbReference>
<dbReference type="SUPFAM" id="SSF47090">
    <property type="entry name" value="PGBD-like"/>
    <property type="match status" value="1"/>
</dbReference>
<dbReference type="RefSeq" id="WP_253877092.1">
    <property type="nucleotide sequence ID" value="NZ_BAABHM010000010.1"/>
</dbReference>
<sequence>MRSTGRIAAAVAILVGATTMIAGPAQAHTDSFSTSFVDGAGAISDDWGDHRDELGGDLCQGCSNSSNTDIVILWQSLLAAEGLLPYSGVDGYFGSNTKRATENWQDRYGISSDGRVGRNTWDKADDQLSWSFSGVAVRYEAGAGRGDVFFTRGSGRAYVDGSYELDLLRRDSGVKKGFSGSHHVNLKSRSITIGATYS</sequence>
<dbReference type="InterPro" id="IPR036366">
    <property type="entry name" value="PGBDSf"/>
</dbReference>
<dbReference type="Proteomes" id="UP001500843">
    <property type="component" value="Unassembled WGS sequence"/>
</dbReference>
<evidence type="ECO:0000259" key="2">
    <source>
        <dbReference type="Pfam" id="PF01471"/>
    </source>
</evidence>
<gene>
    <name evidence="3" type="ORF">GCM10023198_18420</name>
</gene>